<dbReference type="PROSITE" id="PS00237">
    <property type="entry name" value="G_PROTEIN_RECEP_F1_1"/>
    <property type="match status" value="1"/>
</dbReference>
<comment type="similarity">
    <text evidence="9">Belongs to the G-protein coupled receptor 1 family.</text>
</comment>
<evidence type="ECO:0000256" key="2">
    <source>
        <dbReference type="ARBA" id="ARBA00022475"/>
    </source>
</evidence>
<keyword evidence="7 9" id="KW-0675">Receptor</keyword>
<evidence type="ECO:0000256" key="1">
    <source>
        <dbReference type="ARBA" id="ARBA00004651"/>
    </source>
</evidence>
<proteinExistence type="inferred from homology"/>
<keyword evidence="8 9" id="KW-0807">Transducer</keyword>
<dbReference type="InterPro" id="IPR000276">
    <property type="entry name" value="GPCR_Rhodpsn"/>
</dbReference>
<feature type="transmembrane region" description="Helical" evidence="10">
    <location>
        <begin position="49"/>
        <end position="72"/>
    </location>
</feature>
<evidence type="ECO:0000313" key="12">
    <source>
        <dbReference type="EMBL" id="CAH3022698.1"/>
    </source>
</evidence>
<reference evidence="12 13" key="1">
    <citation type="submission" date="2022-05" db="EMBL/GenBank/DDBJ databases">
        <authorList>
            <consortium name="Genoscope - CEA"/>
            <person name="William W."/>
        </authorList>
    </citation>
    <scope>NUCLEOTIDE SEQUENCE [LARGE SCALE GENOMIC DNA]</scope>
</reference>
<dbReference type="PANTHER" id="PTHR24249">
    <property type="entry name" value="HISTAMINE RECEPTOR-RELATED G-PROTEIN COUPLED RECEPTOR"/>
    <property type="match status" value="1"/>
</dbReference>
<evidence type="ECO:0000256" key="4">
    <source>
        <dbReference type="ARBA" id="ARBA00022989"/>
    </source>
</evidence>
<dbReference type="Proteomes" id="UP001159427">
    <property type="component" value="Unassembled WGS sequence"/>
</dbReference>
<dbReference type="Gene3D" id="1.20.1070.10">
    <property type="entry name" value="Rhodopsin 7-helix transmembrane proteins"/>
    <property type="match status" value="1"/>
</dbReference>
<feature type="transmembrane region" description="Helical" evidence="10">
    <location>
        <begin position="134"/>
        <end position="156"/>
    </location>
</feature>
<evidence type="ECO:0000313" key="13">
    <source>
        <dbReference type="Proteomes" id="UP001159427"/>
    </source>
</evidence>
<dbReference type="PROSITE" id="PS50262">
    <property type="entry name" value="G_PROTEIN_RECEP_F1_2"/>
    <property type="match status" value="1"/>
</dbReference>
<evidence type="ECO:0000256" key="10">
    <source>
        <dbReference type="SAM" id="Phobius"/>
    </source>
</evidence>
<keyword evidence="6 10" id="KW-0472">Membrane</keyword>
<evidence type="ECO:0000256" key="5">
    <source>
        <dbReference type="ARBA" id="ARBA00023040"/>
    </source>
</evidence>
<keyword evidence="13" id="KW-1185">Reference proteome</keyword>
<dbReference type="PRINTS" id="PR00237">
    <property type="entry name" value="GPCRRHODOPSN"/>
</dbReference>
<sequence>MTEEPAVYFSSFVVNCVLNAFLSYNTILLNIVTIHVLRKTPSLPKTLKTLLFSLTISDLLVGLLVEPLHIVLLVKEMHQDTSSKVYTTMLTAFLIMVNFLSSASFFSVVAISADRFLAIYLHLRYQELVTSKRVFIGTISIWIFSASFSISGFRWAPENRRYIIFASIEVL</sequence>
<keyword evidence="5 9" id="KW-0297">G-protein coupled receptor</keyword>
<comment type="caution">
    <text evidence="12">The sequence shown here is derived from an EMBL/GenBank/DDBJ whole genome shotgun (WGS) entry which is preliminary data.</text>
</comment>
<organism evidence="12 13">
    <name type="scientific">Porites evermanni</name>
    <dbReference type="NCBI Taxonomy" id="104178"/>
    <lineage>
        <taxon>Eukaryota</taxon>
        <taxon>Metazoa</taxon>
        <taxon>Cnidaria</taxon>
        <taxon>Anthozoa</taxon>
        <taxon>Hexacorallia</taxon>
        <taxon>Scleractinia</taxon>
        <taxon>Fungiina</taxon>
        <taxon>Poritidae</taxon>
        <taxon>Porites</taxon>
    </lineage>
</organism>
<accession>A0ABN8M2Q8</accession>
<evidence type="ECO:0000256" key="8">
    <source>
        <dbReference type="ARBA" id="ARBA00023224"/>
    </source>
</evidence>
<name>A0ABN8M2Q8_9CNID</name>
<dbReference type="SUPFAM" id="SSF81321">
    <property type="entry name" value="Family A G protein-coupled receptor-like"/>
    <property type="match status" value="1"/>
</dbReference>
<gene>
    <name evidence="12" type="ORF">PEVE_00016402</name>
</gene>
<evidence type="ECO:0000259" key="11">
    <source>
        <dbReference type="PROSITE" id="PS50262"/>
    </source>
</evidence>
<comment type="subcellular location">
    <subcellularLocation>
        <location evidence="1">Cell membrane</location>
        <topology evidence="1">Multi-pass membrane protein</topology>
    </subcellularLocation>
</comment>
<evidence type="ECO:0000256" key="3">
    <source>
        <dbReference type="ARBA" id="ARBA00022692"/>
    </source>
</evidence>
<evidence type="ECO:0000256" key="6">
    <source>
        <dbReference type="ARBA" id="ARBA00023136"/>
    </source>
</evidence>
<protein>
    <recommendedName>
        <fullName evidence="11">G-protein coupled receptors family 1 profile domain-containing protein</fullName>
    </recommendedName>
</protein>
<dbReference type="EMBL" id="CALNXI010000229">
    <property type="protein sequence ID" value="CAH3022698.1"/>
    <property type="molecule type" value="Genomic_DNA"/>
</dbReference>
<dbReference type="PANTHER" id="PTHR24249:SF372">
    <property type="entry name" value="G-PROTEIN COUPLED RECEPTORS FAMILY 1 PROFILE DOMAIN-CONTAINING PROTEIN"/>
    <property type="match status" value="1"/>
</dbReference>
<dbReference type="InterPro" id="IPR050569">
    <property type="entry name" value="TAAR"/>
</dbReference>
<feature type="transmembrane region" description="Helical" evidence="10">
    <location>
        <begin position="92"/>
        <end position="113"/>
    </location>
</feature>
<dbReference type="Pfam" id="PF00001">
    <property type="entry name" value="7tm_1"/>
    <property type="match status" value="1"/>
</dbReference>
<feature type="transmembrane region" description="Helical" evidence="10">
    <location>
        <begin position="12"/>
        <end position="37"/>
    </location>
</feature>
<feature type="domain" description="G-protein coupled receptors family 1 profile" evidence="11">
    <location>
        <begin position="29"/>
        <end position="171"/>
    </location>
</feature>
<dbReference type="InterPro" id="IPR017452">
    <property type="entry name" value="GPCR_Rhodpsn_7TM"/>
</dbReference>
<evidence type="ECO:0000256" key="7">
    <source>
        <dbReference type="ARBA" id="ARBA00023170"/>
    </source>
</evidence>
<keyword evidence="2" id="KW-1003">Cell membrane</keyword>
<keyword evidence="4 10" id="KW-1133">Transmembrane helix</keyword>
<keyword evidence="3 9" id="KW-0812">Transmembrane</keyword>
<evidence type="ECO:0000256" key="9">
    <source>
        <dbReference type="RuleBase" id="RU000688"/>
    </source>
</evidence>